<keyword evidence="3" id="KW-1185">Reference proteome</keyword>
<dbReference type="Pfam" id="PF22036">
    <property type="entry name" value="MoaF_like"/>
    <property type="match status" value="1"/>
</dbReference>
<dbReference type="Proteomes" id="UP000583752">
    <property type="component" value="Unassembled WGS sequence"/>
</dbReference>
<comment type="caution">
    <text evidence="2">The sequence shown here is derived from an EMBL/GenBank/DDBJ whole genome shotgun (WGS) entry which is preliminary data.</text>
</comment>
<feature type="domain" description="MoaF-like" evidence="1">
    <location>
        <begin position="4"/>
        <end position="82"/>
    </location>
</feature>
<organism evidence="2 3">
    <name type="scientific">Massilia polaris</name>
    <dbReference type="NCBI Taxonomy" id="2728846"/>
    <lineage>
        <taxon>Bacteria</taxon>
        <taxon>Pseudomonadati</taxon>
        <taxon>Pseudomonadota</taxon>
        <taxon>Betaproteobacteria</taxon>
        <taxon>Burkholderiales</taxon>
        <taxon>Oxalobacteraceae</taxon>
        <taxon>Telluria group</taxon>
        <taxon>Massilia</taxon>
    </lineage>
</organism>
<evidence type="ECO:0000313" key="3">
    <source>
        <dbReference type="Proteomes" id="UP000583752"/>
    </source>
</evidence>
<accession>A0A848HQ12</accession>
<dbReference type="Gene3D" id="2.40.128.20">
    <property type="match status" value="1"/>
</dbReference>
<dbReference type="InterPro" id="IPR053892">
    <property type="entry name" value="MoaF-like"/>
</dbReference>
<dbReference type="EMBL" id="JABBGG010000002">
    <property type="protein sequence ID" value="NML60678.1"/>
    <property type="molecule type" value="Genomic_DNA"/>
</dbReference>
<gene>
    <name evidence="2" type="ORF">HHL21_06165</name>
</gene>
<protein>
    <submittedName>
        <fullName evidence="2">Adenylate cyclase</fullName>
    </submittedName>
</protein>
<dbReference type="InterPro" id="IPR012674">
    <property type="entry name" value="Calycin"/>
</dbReference>
<evidence type="ECO:0000259" key="1">
    <source>
        <dbReference type="Pfam" id="PF22036"/>
    </source>
</evidence>
<dbReference type="RefSeq" id="WP_169464354.1">
    <property type="nucleotide sequence ID" value="NZ_JABBGG010000002.1"/>
</dbReference>
<dbReference type="AlphaFoldDB" id="A0A848HQ12"/>
<sequence length="85" mass="9311">MLNIYANDGHTMTYEVTEGEFTGATATVQYEAVELAPSVFALSWQEADMGTVVHVDDFAVGTSRTFYTTAALGFLRMAGPLKRLR</sequence>
<evidence type="ECO:0000313" key="2">
    <source>
        <dbReference type="EMBL" id="NML60678.1"/>
    </source>
</evidence>
<proteinExistence type="predicted"/>
<name>A0A848HQ12_9BURK</name>
<reference evidence="2 3" key="1">
    <citation type="submission" date="2020-04" db="EMBL/GenBank/DDBJ databases">
        <title>Massilia sp. RP-1-19 isolated from soil.</title>
        <authorList>
            <person name="Dahal R.H."/>
        </authorList>
    </citation>
    <scope>NUCLEOTIDE SEQUENCE [LARGE SCALE GENOMIC DNA]</scope>
    <source>
        <strain evidence="2 3">RP-1-19</strain>
    </source>
</reference>